<keyword evidence="2" id="KW-1185">Reference proteome</keyword>
<dbReference type="KEGG" id="shi:Shel_01470"/>
<evidence type="ECO:0008006" key="3">
    <source>
        <dbReference type="Google" id="ProtNLM"/>
    </source>
</evidence>
<accession>C7N1C8</accession>
<reference evidence="1 2" key="1">
    <citation type="journal article" date="2009" name="Stand. Genomic Sci.">
        <title>Complete genome sequence of Slackia heliotrinireducens type strain (RHS 1).</title>
        <authorList>
            <person name="Pukall R."/>
            <person name="Lapidus A."/>
            <person name="Nolan M."/>
            <person name="Copeland A."/>
            <person name="Glavina Del Rio T."/>
            <person name="Lucas S."/>
            <person name="Chen F."/>
            <person name="Tice H."/>
            <person name="Cheng J.F."/>
            <person name="Chertkov O."/>
            <person name="Bruce D."/>
            <person name="Goodwin L."/>
            <person name="Kuske C."/>
            <person name="Brettin T."/>
            <person name="Detter J.C."/>
            <person name="Han C."/>
            <person name="Pitluck S."/>
            <person name="Pati A."/>
            <person name="Mavrommatis K."/>
            <person name="Ivanova N."/>
            <person name="Ovchinnikova G."/>
            <person name="Chen A."/>
            <person name="Palaniappan K."/>
            <person name="Schneider S."/>
            <person name="Rohde M."/>
            <person name="Chain P."/>
            <person name="D'haeseleer P."/>
            <person name="Goker M."/>
            <person name="Bristow J."/>
            <person name="Eisen J.A."/>
            <person name="Markowitz V."/>
            <person name="Kyrpides N.C."/>
            <person name="Klenk H.P."/>
            <person name="Hugenholtz P."/>
        </authorList>
    </citation>
    <scope>NUCLEOTIDE SEQUENCE [LARGE SCALE GENOMIC DNA]</scope>
    <source>
        <strain evidence="2">ATCC 29202 / DSM 20476 / NCTC 11029 / RHS 1</strain>
    </source>
</reference>
<dbReference type="RefSeq" id="WP_012797331.1">
    <property type="nucleotide sequence ID" value="NC_013165.1"/>
</dbReference>
<organism evidence="1 2">
    <name type="scientific">Slackia heliotrinireducens (strain ATCC 29202 / DSM 20476 / NCTC 11029 / RHS 1)</name>
    <name type="common">Peptococcus heliotrinreducens</name>
    <dbReference type="NCBI Taxonomy" id="471855"/>
    <lineage>
        <taxon>Bacteria</taxon>
        <taxon>Bacillati</taxon>
        <taxon>Actinomycetota</taxon>
        <taxon>Coriobacteriia</taxon>
        <taxon>Eggerthellales</taxon>
        <taxon>Eggerthellaceae</taxon>
        <taxon>Slackia</taxon>
    </lineage>
</organism>
<dbReference type="AlphaFoldDB" id="C7N1C8"/>
<dbReference type="eggNOG" id="ENOG50333RH">
    <property type="taxonomic scope" value="Bacteria"/>
</dbReference>
<evidence type="ECO:0000313" key="1">
    <source>
        <dbReference type="EMBL" id="ACV21220.1"/>
    </source>
</evidence>
<dbReference type="EMBL" id="CP001684">
    <property type="protein sequence ID" value="ACV21220.1"/>
    <property type="molecule type" value="Genomic_DNA"/>
</dbReference>
<evidence type="ECO:0000313" key="2">
    <source>
        <dbReference type="Proteomes" id="UP000002026"/>
    </source>
</evidence>
<gene>
    <name evidence="1" type="ordered locus">Shel_01470</name>
</gene>
<dbReference type="STRING" id="471855.Shel_01470"/>
<proteinExistence type="predicted"/>
<protein>
    <recommendedName>
        <fullName evidence="3">Phospholipase C/D domain-containing protein</fullName>
    </recommendedName>
</protein>
<name>C7N1C8_SLAHD</name>
<sequence length="315" mass="35508">MPAVLTHDFFGQDVYDKARGFFGDGQDARDAFLLGNQGPDPLFYLVVLANKSARDFVKLGSRMHHDSPSKLLASMAAAVGLCPVNDRDIARAYAAGFMCHYTLDSNMHPLVYAQQYAICNAGVEGLTEADGSDVHAEIERDWDEMVLYTKTGKTIRTYKPYEEVLKASDHTLSIIDDMLSFAIKQTYDLDIPNNLFTQAVRRFRLTQKGFYSPDKVRHHAVGAIETKLLRRNQSFYAAMAHRDRASLDSDFDNRDHLPWTNPYVDEVRTDSFWDIFDNSQDLAVSNIERMLAPGFNVSQAQEITQGLDFSGKPAE</sequence>
<dbReference type="HOGENOM" id="CLU_064046_0_0_11"/>
<dbReference type="Proteomes" id="UP000002026">
    <property type="component" value="Chromosome"/>
</dbReference>